<feature type="domain" description="RNA polymerase sigma factor 70 region 4 type 2" evidence="6">
    <location>
        <begin position="121"/>
        <end position="173"/>
    </location>
</feature>
<dbReference type="PANTHER" id="PTHR43133:SF8">
    <property type="entry name" value="RNA POLYMERASE SIGMA FACTOR HI_1459-RELATED"/>
    <property type="match status" value="1"/>
</dbReference>
<dbReference type="Pfam" id="PF08281">
    <property type="entry name" value="Sigma70_r4_2"/>
    <property type="match status" value="1"/>
</dbReference>
<feature type="domain" description="RNA polymerase sigma-70 region 2" evidence="5">
    <location>
        <begin position="22"/>
        <end position="86"/>
    </location>
</feature>
<keyword evidence="2" id="KW-0731">Sigma factor</keyword>
<evidence type="ECO:0000256" key="2">
    <source>
        <dbReference type="ARBA" id="ARBA00023082"/>
    </source>
</evidence>
<reference evidence="7 8" key="1">
    <citation type="submission" date="2021-06" db="EMBL/GenBank/DDBJ databases">
        <authorList>
            <person name="Sun Q."/>
            <person name="Li D."/>
        </authorList>
    </citation>
    <scope>NUCLEOTIDE SEQUENCE [LARGE SCALE GENOMIC DNA]</scope>
    <source>
        <strain evidence="7 8">MSJ-2</strain>
    </source>
</reference>
<comment type="caution">
    <text evidence="7">The sequence shown here is derived from an EMBL/GenBank/DDBJ whole genome shotgun (WGS) entry which is preliminary data.</text>
</comment>
<sequence length="187" mass="21595">MEDTQIIALLFERSERAVEELAAKYGALLRRIASNLLPSGEDAQECVNDTYLALWNAIPPKRPDPLCAYVCAVCRNLSLKRRRDNSARKRDSSFDRSMEELAETLGACSTERLWAARELGREIDRFLDTIDRESRVLFVRRYWFGDSVEELSMAFHISKNNVSVRLSRIREKLRHHLTEQGVYDGSN</sequence>
<evidence type="ECO:0000256" key="4">
    <source>
        <dbReference type="ARBA" id="ARBA00023163"/>
    </source>
</evidence>
<dbReference type="Proteomes" id="UP000787672">
    <property type="component" value="Unassembled WGS sequence"/>
</dbReference>
<evidence type="ECO:0000259" key="6">
    <source>
        <dbReference type="Pfam" id="PF08281"/>
    </source>
</evidence>
<evidence type="ECO:0000256" key="3">
    <source>
        <dbReference type="ARBA" id="ARBA00023125"/>
    </source>
</evidence>
<keyword evidence="8" id="KW-1185">Reference proteome</keyword>
<keyword evidence="4" id="KW-0804">Transcription</keyword>
<dbReference type="NCBIfam" id="TIGR02937">
    <property type="entry name" value="sigma70-ECF"/>
    <property type="match status" value="1"/>
</dbReference>
<protein>
    <submittedName>
        <fullName evidence="7">Sigma-70 family RNA polymerase sigma factor</fullName>
    </submittedName>
</protein>
<gene>
    <name evidence="7" type="ORF">KQI82_03500</name>
</gene>
<dbReference type="RefSeq" id="WP_216558814.1">
    <property type="nucleotide sequence ID" value="NZ_JAHLQN010000001.1"/>
</dbReference>
<dbReference type="InterPro" id="IPR039425">
    <property type="entry name" value="RNA_pol_sigma-70-like"/>
</dbReference>
<keyword evidence="1" id="KW-0805">Transcription regulation</keyword>
<proteinExistence type="predicted"/>
<dbReference type="Pfam" id="PF04542">
    <property type="entry name" value="Sigma70_r2"/>
    <property type="match status" value="1"/>
</dbReference>
<evidence type="ECO:0000313" key="7">
    <source>
        <dbReference type="EMBL" id="MBU5626005.1"/>
    </source>
</evidence>
<dbReference type="PANTHER" id="PTHR43133">
    <property type="entry name" value="RNA POLYMERASE ECF-TYPE SIGMA FACTO"/>
    <property type="match status" value="1"/>
</dbReference>
<accession>A0ABS6F9F9</accession>
<dbReference type="InterPro" id="IPR014284">
    <property type="entry name" value="RNA_pol_sigma-70_dom"/>
</dbReference>
<dbReference type="EMBL" id="JAHLQN010000001">
    <property type="protein sequence ID" value="MBU5626005.1"/>
    <property type="molecule type" value="Genomic_DNA"/>
</dbReference>
<keyword evidence="3" id="KW-0238">DNA-binding</keyword>
<evidence type="ECO:0000313" key="8">
    <source>
        <dbReference type="Proteomes" id="UP000787672"/>
    </source>
</evidence>
<organism evidence="7 8">
    <name type="scientific">Dysosmobacter acutus</name>
    <dbReference type="NCBI Taxonomy" id="2841504"/>
    <lineage>
        <taxon>Bacteria</taxon>
        <taxon>Bacillati</taxon>
        <taxon>Bacillota</taxon>
        <taxon>Clostridia</taxon>
        <taxon>Eubacteriales</taxon>
        <taxon>Oscillospiraceae</taxon>
        <taxon>Dysosmobacter</taxon>
    </lineage>
</organism>
<evidence type="ECO:0000259" key="5">
    <source>
        <dbReference type="Pfam" id="PF04542"/>
    </source>
</evidence>
<dbReference type="InterPro" id="IPR007627">
    <property type="entry name" value="RNA_pol_sigma70_r2"/>
</dbReference>
<name>A0ABS6F9F9_9FIRM</name>
<dbReference type="InterPro" id="IPR013249">
    <property type="entry name" value="RNA_pol_sigma70_r4_t2"/>
</dbReference>
<evidence type="ECO:0000256" key="1">
    <source>
        <dbReference type="ARBA" id="ARBA00023015"/>
    </source>
</evidence>